<proteinExistence type="inferred from homology"/>
<organism evidence="9 10">
    <name type="scientific">Mucilaginibacter terrae</name>
    <dbReference type="NCBI Taxonomy" id="1955052"/>
    <lineage>
        <taxon>Bacteria</taxon>
        <taxon>Pseudomonadati</taxon>
        <taxon>Bacteroidota</taxon>
        <taxon>Sphingobacteriia</taxon>
        <taxon>Sphingobacteriales</taxon>
        <taxon>Sphingobacteriaceae</taxon>
        <taxon>Mucilaginibacter</taxon>
    </lineage>
</organism>
<evidence type="ECO:0008006" key="11">
    <source>
        <dbReference type="Google" id="ProtNLM"/>
    </source>
</evidence>
<keyword evidence="5" id="KW-0998">Cell outer membrane</keyword>
<keyword evidence="4" id="KW-0472">Membrane</keyword>
<reference evidence="10" key="1">
    <citation type="submission" date="2023-07" db="EMBL/GenBank/DDBJ databases">
        <title>Functional and genomic diversity of the sorghum phyllosphere microbiome.</title>
        <authorList>
            <person name="Shade A."/>
        </authorList>
    </citation>
    <scope>NUCLEOTIDE SEQUENCE [LARGE SCALE GENOMIC DNA]</scope>
    <source>
        <strain evidence="10">SORGH_AS_0422</strain>
    </source>
</reference>
<feature type="domain" description="RagB/SusD" evidence="7">
    <location>
        <begin position="339"/>
        <end position="605"/>
    </location>
</feature>
<evidence type="ECO:0000256" key="4">
    <source>
        <dbReference type="ARBA" id="ARBA00023136"/>
    </source>
</evidence>
<sequence>MKKKYQHLIIALLVLSGAISSCKKSFLDETNYSRLSVTQYASTKSGFEGLVISAYSGLRSIYNSKSYQSVTELGTDIVTQNFSGAVNPLNQYTVNFDSNNSDIYGYWSALYVALKNINAVLDRAPNVMLNTASPEGIDPAVLAMRVGEAKALRAMILFEIIRNWGKAPLILKETVEPTREATLSDGAAFYTQIIKDLTEAIAVLPQKQSGANYGRFSAAAAKHLRALVYLTRGYQNYGSNDDFNSAYNDAVDVINTSGHALQADFAAVHRQTNETNNEIIFSVGFSTSANNNTNAWPTWYLFPYREGYTGLSKSAIYGNDNVAGIPTKLAYLLFDWQKDRRAEVTFMSPLNGNTATSIDGKSTGKNWFQATIAASVVINGKTIPIPVGDTALYFPTPTDNQYRIWSDGQKSNVRYKVFNYPTGDPADFSQDDYYKSAYQTTNSTTRTWLPVWKFKDANTVYNENNSASGTRDIYIYRLAETYLIAAEAAVKKGDNANALTYLNRIRARAEKVAGALQKNETVTLDDILDERAKELFGEVPRWNDLQRTGKLSERVLKYNWDVTHITGGVQTLMTPGNAKFNLRPLPIQWINLLTNKEGVQQNPGW</sequence>
<evidence type="ECO:0000256" key="5">
    <source>
        <dbReference type="ARBA" id="ARBA00023237"/>
    </source>
</evidence>
<dbReference type="InterPro" id="IPR033985">
    <property type="entry name" value="SusD-like_N"/>
</dbReference>
<evidence type="ECO:0000259" key="7">
    <source>
        <dbReference type="Pfam" id="PF07980"/>
    </source>
</evidence>
<comment type="similarity">
    <text evidence="2">Belongs to the SusD family.</text>
</comment>
<dbReference type="Pfam" id="PF07980">
    <property type="entry name" value="SusD_RagB"/>
    <property type="match status" value="1"/>
</dbReference>
<keyword evidence="10" id="KW-1185">Reference proteome</keyword>
<feature type="chain" id="PRO_5046944010" description="RagB/SusD family nutrient uptake outer membrane protein" evidence="6">
    <location>
        <begin position="24"/>
        <end position="605"/>
    </location>
</feature>
<dbReference type="PROSITE" id="PS51257">
    <property type="entry name" value="PROKAR_LIPOPROTEIN"/>
    <property type="match status" value="1"/>
</dbReference>
<evidence type="ECO:0000313" key="10">
    <source>
        <dbReference type="Proteomes" id="UP001258315"/>
    </source>
</evidence>
<dbReference type="Gene3D" id="1.25.40.390">
    <property type="match status" value="1"/>
</dbReference>
<feature type="signal peptide" evidence="6">
    <location>
        <begin position="1"/>
        <end position="23"/>
    </location>
</feature>
<evidence type="ECO:0000256" key="2">
    <source>
        <dbReference type="ARBA" id="ARBA00006275"/>
    </source>
</evidence>
<dbReference type="SUPFAM" id="SSF48452">
    <property type="entry name" value="TPR-like"/>
    <property type="match status" value="1"/>
</dbReference>
<dbReference type="RefSeq" id="WP_311947042.1">
    <property type="nucleotide sequence ID" value="NZ_JAVLVU010000001.1"/>
</dbReference>
<accession>A0ABU3GN31</accession>
<dbReference type="Pfam" id="PF14322">
    <property type="entry name" value="SusD-like_3"/>
    <property type="match status" value="1"/>
</dbReference>
<keyword evidence="3 6" id="KW-0732">Signal</keyword>
<evidence type="ECO:0000259" key="8">
    <source>
        <dbReference type="Pfam" id="PF14322"/>
    </source>
</evidence>
<feature type="domain" description="SusD-like N-terminal" evidence="8">
    <location>
        <begin position="26"/>
        <end position="230"/>
    </location>
</feature>
<dbReference type="EMBL" id="JAVLVU010000001">
    <property type="protein sequence ID" value="MDT3401189.1"/>
    <property type="molecule type" value="Genomic_DNA"/>
</dbReference>
<dbReference type="InterPro" id="IPR012944">
    <property type="entry name" value="SusD_RagB_dom"/>
</dbReference>
<protein>
    <recommendedName>
        <fullName evidence="11">RagB/SusD family nutrient uptake outer membrane protein</fullName>
    </recommendedName>
</protein>
<dbReference type="InterPro" id="IPR011990">
    <property type="entry name" value="TPR-like_helical_dom_sf"/>
</dbReference>
<gene>
    <name evidence="9" type="ORF">QE417_000261</name>
</gene>
<evidence type="ECO:0000256" key="6">
    <source>
        <dbReference type="SAM" id="SignalP"/>
    </source>
</evidence>
<comment type="subcellular location">
    <subcellularLocation>
        <location evidence="1">Cell outer membrane</location>
    </subcellularLocation>
</comment>
<dbReference type="Proteomes" id="UP001258315">
    <property type="component" value="Unassembled WGS sequence"/>
</dbReference>
<comment type="caution">
    <text evidence="9">The sequence shown here is derived from an EMBL/GenBank/DDBJ whole genome shotgun (WGS) entry which is preliminary data.</text>
</comment>
<name>A0ABU3GN31_9SPHI</name>
<evidence type="ECO:0000313" key="9">
    <source>
        <dbReference type="EMBL" id="MDT3401189.1"/>
    </source>
</evidence>
<evidence type="ECO:0000256" key="3">
    <source>
        <dbReference type="ARBA" id="ARBA00022729"/>
    </source>
</evidence>
<evidence type="ECO:0000256" key="1">
    <source>
        <dbReference type="ARBA" id="ARBA00004442"/>
    </source>
</evidence>